<name>A0A0V0GPB2_SOLCH</name>
<dbReference type="EMBL" id="GEDG01033751">
    <property type="protein sequence ID" value="JAP10097.1"/>
    <property type="molecule type" value="Transcribed_RNA"/>
</dbReference>
<accession>A0A0V0GPB2</accession>
<organism evidence="1">
    <name type="scientific">Solanum chacoense</name>
    <name type="common">Chaco potato</name>
    <dbReference type="NCBI Taxonomy" id="4108"/>
    <lineage>
        <taxon>Eukaryota</taxon>
        <taxon>Viridiplantae</taxon>
        <taxon>Streptophyta</taxon>
        <taxon>Embryophyta</taxon>
        <taxon>Tracheophyta</taxon>
        <taxon>Spermatophyta</taxon>
        <taxon>Magnoliopsida</taxon>
        <taxon>eudicotyledons</taxon>
        <taxon>Gunneridae</taxon>
        <taxon>Pentapetalae</taxon>
        <taxon>asterids</taxon>
        <taxon>lamiids</taxon>
        <taxon>Solanales</taxon>
        <taxon>Solanaceae</taxon>
        <taxon>Solanoideae</taxon>
        <taxon>Solaneae</taxon>
        <taxon>Solanum</taxon>
    </lineage>
</organism>
<sequence length="80" mass="8374">MENDPSGLASGLGLGLPCWRSQVRNPLPTKARGLPSGSSSSHRACLVRVTSPMWFASYYIGAGVLPCVHPKGSGFGFPLS</sequence>
<reference evidence="1" key="1">
    <citation type="submission" date="2015-12" db="EMBL/GenBank/DDBJ databases">
        <title>Gene expression during late stages of embryo sac development: a critical building block for successful pollen-pistil interactions.</title>
        <authorList>
            <person name="Liu Y."/>
            <person name="Joly V."/>
            <person name="Sabar M."/>
            <person name="Matton D.P."/>
        </authorList>
    </citation>
    <scope>NUCLEOTIDE SEQUENCE</scope>
</reference>
<proteinExistence type="predicted"/>
<dbReference type="AlphaFoldDB" id="A0A0V0GPB2"/>
<protein>
    <submittedName>
        <fullName evidence="1">Putative ovule protein</fullName>
    </submittedName>
</protein>
<evidence type="ECO:0000313" key="1">
    <source>
        <dbReference type="EMBL" id="JAP10097.1"/>
    </source>
</evidence>